<name>A0A645BRV8_9ZZZZ</name>
<dbReference type="AlphaFoldDB" id="A0A645BRV8"/>
<dbReference type="EMBL" id="VSSQ01022097">
    <property type="protein sequence ID" value="MPM68159.1"/>
    <property type="molecule type" value="Genomic_DNA"/>
</dbReference>
<reference evidence="1" key="1">
    <citation type="submission" date="2019-08" db="EMBL/GenBank/DDBJ databases">
        <authorList>
            <person name="Kucharzyk K."/>
            <person name="Murdoch R.W."/>
            <person name="Higgins S."/>
            <person name="Loffler F."/>
        </authorList>
    </citation>
    <scope>NUCLEOTIDE SEQUENCE</scope>
</reference>
<proteinExistence type="predicted"/>
<gene>
    <name evidence="1" type="ORF">SDC9_115090</name>
</gene>
<protein>
    <submittedName>
        <fullName evidence="1">Uncharacterized protein</fullName>
    </submittedName>
</protein>
<evidence type="ECO:0000313" key="1">
    <source>
        <dbReference type="EMBL" id="MPM68159.1"/>
    </source>
</evidence>
<sequence length="79" mass="9046">MLKNFRTGRELLSDSFDALLWQTLRQLFTTADTGYYRVTIENAAPDSSGGSVRLDAIFSNPGIEAEDGKIIDFYEWMRY</sequence>
<comment type="caution">
    <text evidence="1">The sequence shown here is derived from an EMBL/GenBank/DDBJ whole genome shotgun (WGS) entry which is preliminary data.</text>
</comment>
<organism evidence="1">
    <name type="scientific">bioreactor metagenome</name>
    <dbReference type="NCBI Taxonomy" id="1076179"/>
    <lineage>
        <taxon>unclassified sequences</taxon>
        <taxon>metagenomes</taxon>
        <taxon>ecological metagenomes</taxon>
    </lineage>
</organism>
<accession>A0A645BRV8</accession>